<sequence>MAEEAWRIEEGGIGDDGANDGRLTIPPPPPPMTLDANVMPGSARVASFLPSEGEEGGSNTNDNPFLATGPGDGVGGDGGTYAKNVPPLVGGTTKMDGMFNMLGRKKVGGIDQGDGAGIVGKGVLPFANKSPSLEPSPIKGVEPLGIGVEGGVGVGGGSGGAFVAKGGFPMPLKGKESASSMNAKIGIGKGVLPFVKKSPSLEASPTKVVGSFGGGAGVGSGGVFMSKKDIVGGFPSPPKGKESSSPMYVKGGITSGDGNFVSGLKKTIGVSNEGVSKGVLPFMKKSPSLEASPEKVVGSFGGGAGVGSGGLFMYKNDIEGGFPSPPKGKESSSPMVVKSGITSGGGNYLSGLKKTIGVSNEGVGKGVLPFMKKSSSLEASPEKVVGSFGGGAGVGSGGVFMYKNDIEGGFPSPPKGKESSSPMDVKSGITSGGGNYLSGLKKTIAVSNEGVGKGVLPFMKKSSSLEASPEKVVGSFGGGAGVGSGGVFMYKNDIEGGFPSPPKGKESSSPMDVKSGITSGGGNYLSGLKKTIGISSDGINENESFLPLKGFIGKGYPLSLKFSSSPKRDDDISEQVDDESTTPTLIEPNVRSMISPPSLPDNTSKGAPVFTGIGMKTPHMVGPTKTNSFLESLSKGQKFEGKKSENNVNSVVPSKSSLYESLNKRNSVALKARSESGITFPMKDSFTKPFSKGNLGKMKTDGRPLPLPPLKGMQVSSGANVGTGLPFMKKFIPSEKDGAEEASLPATGKMETSINKLKVVDKTGSGFMKSSSFNGISSKGFEPLGSKTFQAKIDGDGYNGDGSFPSLKGIVSLEKKSSSFLSGLKESSKASYDVDGSPAKSDGSSIEKSANNIDIGKSSGTMPMKDSFTKSFSKGNLGEMKAKDGALPLTPPLKGMQVSSKGSVGTGLSFMKKLIISNKDAPLTEGLTAEEAEGVRIARLDDADAFVESLKRTPSTPTSIMATAAMKPGTKAADGDSALSPSSENYVPLTEGLTAEEAERVRFARLDDADMIVESLKRSASSPTSTITTQATKTVAKVGTPSVASPAPSISAARLSSAGDGTRETSVDFSTKEIDRERAESMNTKSSDSVLLAGPKMSGGALSDDDGKMKRVAFDGLKSKGGSLYPPSQLPLKGMQVSGPGTLKELPIIKKSIEIGFGIQRGAKIGTNAATKNSTMGFQQPLDKLIKDDAPIEDTRTNSVSEGPPDEVEYSGDNAEADAPNDDVVTSNNKSDKGAAADSFDKVGNEEAVFAPPLPRTDTDEAFSDRKWTAEKQIGTGASFAPKAFTPPESRPRPKSLEIVDAFIDLESANDDGMYSYSVQEGRQQKQPMNLWSGESFYGTASSRVYGLGSIRPSKSGGGVESPQESKDRSINDDAASTNTNKSDVKKRATVNNLNAGSEVEIPMEDPAVLTAWKKKEESFLKKQARERRRLEDEKRLIEEKERVAKLLADAEVKLARQLERMEEERRQTTAELVRAAEKIAEAESRILDLEVTRAIEVRSLEERLKEKTSLAKRQLKQEQDKYLEQARLRQIEEVRKVEEQNKLAQRILKERLAEEKVKSEVELSKTKQQLKEESRRVDLERARARADEEARWIQEQNALVQKRLDERIYEGKSKMNGETSCIRQKMKDDQEQSNAESRRVDEDEWVEKLNQLLEERLEERFAELKKENNSQATNASDDASSKSREFIPLNVDRIKVAGISAPSNLSTSSEPASADVLDALAADVEALQIVSLCEAEFDTKSPGSSVGSTSQREQREQRELAGELSLLYPFVSLLRDSSPYIVNHRHSTIVYHIPGDLISNVARFNSVMDDISLTYLFGMKIVICVGCRKQIMQRLGNKCVDSFGESRNLDVRVTDVETLNIIEEEAGFCRFEVERLLNRCLRNKGADCNVVSGCFITAKEFGVVDGVDYQVRHMHI</sequence>
<feature type="compositionally biased region" description="Basic and acidic residues" evidence="4">
    <location>
        <begin position="1626"/>
        <end position="1642"/>
    </location>
</feature>
<feature type="region of interest" description="Disordered" evidence="4">
    <location>
        <begin position="1039"/>
        <end position="1104"/>
    </location>
</feature>
<feature type="compositionally biased region" description="Polar residues" evidence="4">
    <location>
        <begin position="1670"/>
        <end position="1679"/>
    </location>
</feature>
<feature type="compositionally biased region" description="Basic and acidic residues" evidence="4">
    <location>
        <begin position="1230"/>
        <end position="1239"/>
    </location>
</feature>
<dbReference type="InterPro" id="IPR010167">
    <property type="entry name" value="NH2A_AcTrfase"/>
</dbReference>
<feature type="region of interest" description="Disordered" evidence="4">
    <location>
        <begin position="48"/>
        <end position="80"/>
    </location>
</feature>
<feature type="compositionally biased region" description="Low complexity" evidence="4">
    <location>
        <begin position="1041"/>
        <end position="1058"/>
    </location>
</feature>
<feature type="region of interest" description="Disordered" evidence="4">
    <location>
        <begin position="1620"/>
        <end position="1642"/>
    </location>
</feature>
<evidence type="ECO:0000313" key="6">
    <source>
        <dbReference type="Proteomes" id="UP001530377"/>
    </source>
</evidence>
<accession>A0ABD3RTR2</accession>
<comment type="caution">
    <text evidence="5">The sequence shown here is derived from an EMBL/GenBank/DDBJ whole genome shotgun (WGS) entry which is preliminary data.</text>
</comment>
<dbReference type="PANTHER" id="PTHR30602">
    <property type="entry name" value="AMINO-ACID ACETYLTRANSFERASE"/>
    <property type="match status" value="1"/>
</dbReference>
<feature type="region of interest" description="Disordered" evidence="4">
    <location>
        <begin position="1"/>
        <end position="21"/>
    </location>
</feature>
<feature type="compositionally biased region" description="Gly residues" evidence="4">
    <location>
        <begin position="70"/>
        <end position="79"/>
    </location>
</feature>
<proteinExistence type="predicted"/>
<feature type="coiled-coil region" evidence="3">
    <location>
        <begin position="1550"/>
        <end position="1588"/>
    </location>
</feature>
<evidence type="ECO:0000256" key="4">
    <source>
        <dbReference type="SAM" id="MobiDB-lite"/>
    </source>
</evidence>
<name>A0ABD3RTR2_9STRA</name>
<dbReference type="SUPFAM" id="SSF53633">
    <property type="entry name" value="Carbamate kinase-like"/>
    <property type="match status" value="1"/>
</dbReference>
<keyword evidence="6" id="KW-1185">Reference proteome</keyword>
<dbReference type="InterPro" id="IPR036393">
    <property type="entry name" value="AceGlu_kinase-like_sf"/>
</dbReference>
<evidence type="ECO:0000313" key="5">
    <source>
        <dbReference type="EMBL" id="KAL3815641.1"/>
    </source>
</evidence>
<dbReference type="Proteomes" id="UP001530377">
    <property type="component" value="Unassembled WGS sequence"/>
</dbReference>
<protein>
    <submittedName>
        <fullName evidence="5">Uncharacterized protein</fullName>
    </submittedName>
</protein>
<keyword evidence="1" id="KW-0808">Transferase</keyword>
<evidence type="ECO:0000256" key="3">
    <source>
        <dbReference type="SAM" id="Coils"/>
    </source>
</evidence>
<gene>
    <name evidence="5" type="ORF">ACHAXA_006916</name>
</gene>
<dbReference type="EMBL" id="JALLPB020000188">
    <property type="protein sequence ID" value="KAL3815641.1"/>
    <property type="molecule type" value="Genomic_DNA"/>
</dbReference>
<keyword evidence="3" id="KW-0175">Coiled coil</keyword>
<evidence type="ECO:0000256" key="1">
    <source>
        <dbReference type="ARBA" id="ARBA00022679"/>
    </source>
</evidence>
<keyword evidence="2" id="KW-0012">Acyltransferase</keyword>
<feature type="compositionally biased region" description="Acidic residues" evidence="4">
    <location>
        <begin position="1204"/>
        <end position="1221"/>
    </location>
</feature>
<dbReference type="GO" id="GO:0016746">
    <property type="term" value="F:acyltransferase activity"/>
    <property type="evidence" value="ECO:0007669"/>
    <property type="project" value="UniProtKB-KW"/>
</dbReference>
<evidence type="ECO:0000256" key="2">
    <source>
        <dbReference type="ARBA" id="ARBA00023315"/>
    </source>
</evidence>
<feature type="compositionally biased region" description="Polar residues" evidence="4">
    <location>
        <begin position="842"/>
        <end position="852"/>
    </location>
</feature>
<feature type="compositionally biased region" description="Basic and acidic residues" evidence="4">
    <location>
        <begin position="1"/>
        <end position="10"/>
    </location>
</feature>
<feature type="region of interest" description="Disordered" evidence="4">
    <location>
        <begin position="1349"/>
        <end position="1389"/>
    </location>
</feature>
<feature type="region of interest" description="Disordered" evidence="4">
    <location>
        <begin position="829"/>
        <end position="866"/>
    </location>
</feature>
<dbReference type="Gene3D" id="3.40.1160.10">
    <property type="entry name" value="Acetylglutamate kinase-like"/>
    <property type="match status" value="1"/>
</dbReference>
<reference evidence="5 6" key="1">
    <citation type="submission" date="2024-10" db="EMBL/GenBank/DDBJ databases">
        <title>Updated reference genomes for cyclostephanoid diatoms.</title>
        <authorList>
            <person name="Roberts W.R."/>
            <person name="Alverson A.J."/>
        </authorList>
    </citation>
    <scope>NUCLEOTIDE SEQUENCE [LARGE SCALE GENOMIC DNA]</scope>
    <source>
        <strain evidence="5 6">AJA228-03</strain>
    </source>
</reference>
<organism evidence="5 6">
    <name type="scientific">Cyclostephanos tholiformis</name>
    <dbReference type="NCBI Taxonomy" id="382380"/>
    <lineage>
        <taxon>Eukaryota</taxon>
        <taxon>Sar</taxon>
        <taxon>Stramenopiles</taxon>
        <taxon>Ochrophyta</taxon>
        <taxon>Bacillariophyta</taxon>
        <taxon>Coscinodiscophyceae</taxon>
        <taxon>Thalassiosirophycidae</taxon>
        <taxon>Stephanodiscales</taxon>
        <taxon>Stephanodiscaceae</taxon>
        <taxon>Cyclostephanos</taxon>
    </lineage>
</organism>
<dbReference type="PANTHER" id="PTHR30602:SF12">
    <property type="entry name" value="AMINO-ACID ACETYLTRANSFERASE NAGS1, CHLOROPLASTIC-RELATED"/>
    <property type="match status" value="1"/>
</dbReference>
<feature type="compositionally biased region" description="Basic and acidic residues" evidence="4">
    <location>
        <begin position="1061"/>
        <end position="1080"/>
    </location>
</feature>
<feature type="region of interest" description="Disordered" evidence="4">
    <location>
        <begin position="1194"/>
        <end position="1239"/>
    </location>
</feature>
<feature type="region of interest" description="Disordered" evidence="4">
    <location>
        <begin position="1665"/>
        <end position="1684"/>
    </location>
</feature>
<feature type="coiled-coil region" evidence="3">
    <location>
        <begin position="1414"/>
        <end position="1526"/>
    </location>
</feature>